<name>A0A0E9V9W4_ANGAN</name>
<protein>
    <submittedName>
        <fullName evidence="1">Uncharacterized protein</fullName>
    </submittedName>
</protein>
<dbReference type="AlphaFoldDB" id="A0A0E9V9W4"/>
<evidence type="ECO:0000313" key="1">
    <source>
        <dbReference type="EMBL" id="JAH74018.1"/>
    </source>
</evidence>
<dbReference type="EMBL" id="GBXM01034559">
    <property type="protein sequence ID" value="JAH74018.1"/>
    <property type="molecule type" value="Transcribed_RNA"/>
</dbReference>
<reference evidence="1" key="1">
    <citation type="submission" date="2014-11" db="EMBL/GenBank/DDBJ databases">
        <authorList>
            <person name="Amaro Gonzalez C."/>
        </authorList>
    </citation>
    <scope>NUCLEOTIDE SEQUENCE</scope>
</reference>
<sequence>MSLEMLLTLRSNKHGKCSFKFNDFAYTAAKMPHTSCSSA</sequence>
<organism evidence="1">
    <name type="scientific">Anguilla anguilla</name>
    <name type="common">European freshwater eel</name>
    <name type="synonym">Muraena anguilla</name>
    <dbReference type="NCBI Taxonomy" id="7936"/>
    <lineage>
        <taxon>Eukaryota</taxon>
        <taxon>Metazoa</taxon>
        <taxon>Chordata</taxon>
        <taxon>Craniata</taxon>
        <taxon>Vertebrata</taxon>
        <taxon>Euteleostomi</taxon>
        <taxon>Actinopterygii</taxon>
        <taxon>Neopterygii</taxon>
        <taxon>Teleostei</taxon>
        <taxon>Anguilliformes</taxon>
        <taxon>Anguillidae</taxon>
        <taxon>Anguilla</taxon>
    </lineage>
</organism>
<reference evidence="1" key="2">
    <citation type="journal article" date="2015" name="Fish Shellfish Immunol.">
        <title>Early steps in the European eel (Anguilla anguilla)-Vibrio vulnificus interaction in the gills: Role of the RtxA13 toxin.</title>
        <authorList>
            <person name="Callol A."/>
            <person name="Pajuelo D."/>
            <person name="Ebbesson L."/>
            <person name="Teles M."/>
            <person name="MacKenzie S."/>
            <person name="Amaro C."/>
        </authorList>
    </citation>
    <scope>NUCLEOTIDE SEQUENCE</scope>
</reference>
<accession>A0A0E9V9W4</accession>
<proteinExistence type="predicted"/>